<dbReference type="GO" id="GO:0000287">
    <property type="term" value="F:magnesium ion binding"/>
    <property type="evidence" value="ECO:0007669"/>
    <property type="project" value="UniProtKB-UniRule"/>
</dbReference>
<feature type="domain" description="TRNA-binding" evidence="16">
    <location>
        <begin position="40"/>
        <end position="152"/>
    </location>
</feature>
<dbReference type="HAMAP" id="MF_00283">
    <property type="entry name" value="Phe_tRNA_synth_beta1"/>
    <property type="match status" value="1"/>
</dbReference>
<dbReference type="SUPFAM" id="SSF56037">
    <property type="entry name" value="PheT/TilS domain"/>
    <property type="match status" value="1"/>
</dbReference>
<evidence type="ECO:0000256" key="10">
    <source>
        <dbReference type="ARBA" id="ARBA00022884"/>
    </source>
</evidence>
<feature type="binding site" evidence="14">
    <location>
        <position position="471"/>
    </location>
    <ligand>
        <name>Mg(2+)</name>
        <dbReference type="ChEBI" id="CHEBI:18420"/>
        <note>shared with alpha subunit</note>
    </ligand>
</feature>
<evidence type="ECO:0000256" key="9">
    <source>
        <dbReference type="ARBA" id="ARBA00022842"/>
    </source>
</evidence>
<dbReference type="Pfam" id="PF03484">
    <property type="entry name" value="B5"/>
    <property type="match status" value="1"/>
</dbReference>
<keyword evidence="11 14" id="KW-0648">Protein biosynthesis</keyword>
<dbReference type="InterPro" id="IPR009061">
    <property type="entry name" value="DNA-bd_dom_put_sf"/>
</dbReference>
<dbReference type="CDD" id="cd00769">
    <property type="entry name" value="PheRS_beta_core"/>
    <property type="match status" value="1"/>
</dbReference>
<dbReference type="PROSITE" id="PS51447">
    <property type="entry name" value="FDX_ACB"/>
    <property type="match status" value="1"/>
</dbReference>
<dbReference type="Pfam" id="PF01588">
    <property type="entry name" value="tRNA_bind"/>
    <property type="match status" value="1"/>
</dbReference>
<protein>
    <recommendedName>
        <fullName evidence="14">Phenylalanine--tRNA ligase beta subunit</fullName>
        <ecNumber evidence="14">6.1.1.20</ecNumber>
    </recommendedName>
    <alternativeName>
        <fullName evidence="14">Phenylalanyl-tRNA synthetase beta subunit</fullName>
        <shortName evidence="14">PheRS</shortName>
    </alternativeName>
</protein>
<keyword evidence="7 14" id="KW-0547">Nucleotide-binding</keyword>
<dbReference type="Pfam" id="PF03147">
    <property type="entry name" value="FDX-ACB"/>
    <property type="match status" value="1"/>
</dbReference>
<comment type="caution">
    <text evidence="14">Lacks conserved residue(s) required for the propagation of feature annotation.</text>
</comment>
<comment type="subcellular location">
    <subcellularLocation>
        <location evidence="1 14">Cytoplasm</location>
    </subcellularLocation>
</comment>
<comment type="cofactor">
    <cofactor evidence="14">
        <name>Mg(2+)</name>
        <dbReference type="ChEBI" id="CHEBI:18420"/>
    </cofactor>
    <text evidence="14">Binds 2 magnesium ions per tetramer.</text>
</comment>
<dbReference type="eggNOG" id="COG0072">
    <property type="taxonomic scope" value="Bacteria"/>
</dbReference>
<dbReference type="SMART" id="SM00874">
    <property type="entry name" value="B5"/>
    <property type="match status" value="1"/>
</dbReference>
<evidence type="ECO:0000313" key="20">
    <source>
        <dbReference type="Proteomes" id="UP000009061"/>
    </source>
</evidence>
<evidence type="ECO:0000256" key="15">
    <source>
        <dbReference type="PROSITE-ProRule" id="PRU00209"/>
    </source>
</evidence>
<evidence type="ECO:0000256" key="13">
    <source>
        <dbReference type="ARBA" id="ARBA00049255"/>
    </source>
</evidence>
<dbReference type="PANTHER" id="PTHR10947:SF0">
    <property type="entry name" value="PHENYLALANINE--TRNA LIGASE BETA SUBUNIT"/>
    <property type="match status" value="1"/>
</dbReference>
<gene>
    <name evidence="14 19" type="primary">pheT</name>
    <name evidence="19" type="ORF">WIGMOR_0090</name>
</gene>
<dbReference type="InterPro" id="IPR004532">
    <property type="entry name" value="Phe-tRNA-ligase_IIc_bsu_bact"/>
</dbReference>
<dbReference type="KEGG" id="wgl:WIGMOR_0090"/>
<keyword evidence="9 14" id="KW-0460">Magnesium</keyword>
<dbReference type="Gene3D" id="3.30.930.10">
    <property type="entry name" value="Bira Bifunctional Protein, Domain 2"/>
    <property type="match status" value="1"/>
</dbReference>
<dbReference type="InterPro" id="IPR041616">
    <property type="entry name" value="PheRS_beta_core"/>
</dbReference>
<dbReference type="SUPFAM" id="SSF46955">
    <property type="entry name" value="Putative DNA-binding domain"/>
    <property type="match status" value="1"/>
</dbReference>
<evidence type="ECO:0000259" key="16">
    <source>
        <dbReference type="PROSITE" id="PS50886"/>
    </source>
</evidence>
<dbReference type="SMART" id="SM00896">
    <property type="entry name" value="FDX-ACB"/>
    <property type="match status" value="1"/>
</dbReference>
<evidence type="ECO:0000256" key="7">
    <source>
        <dbReference type="ARBA" id="ARBA00022741"/>
    </source>
</evidence>
<dbReference type="SUPFAM" id="SSF50249">
    <property type="entry name" value="Nucleic acid-binding proteins"/>
    <property type="match status" value="1"/>
</dbReference>
<dbReference type="Pfam" id="PF03483">
    <property type="entry name" value="B3_4"/>
    <property type="match status" value="1"/>
</dbReference>
<evidence type="ECO:0000256" key="12">
    <source>
        <dbReference type="ARBA" id="ARBA00023146"/>
    </source>
</evidence>
<comment type="subunit">
    <text evidence="3 14">Tetramer of two alpha and two beta subunits.</text>
</comment>
<dbReference type="InterPro" id="IPR036690">
    <property type="entry name" value="Fdx_antiC-bd_sf"/>
</dbReference>
<dbReference type="GO" id="GO:0000049">
    <property type="term" value="F:tRNA binding"/>
    <property type="evidence" value="ECO:0007669"/>
    <property type="project" value="UniProtKB-UniRule"/>
</dbReference>
<dbReference type="RefSeq" id="WP_014353889.1">
    <property type="nucleotide sequence ID" value="NC_016893.1"/>
</dbReference>
<evidence type="ECO:0000256" key="8">
    <source>
        <dbReference type="ARBA" id="ARBA00022840"/>
    </source>
</evidence>
<keyword evidence="20" id="KW-1185">Reference proteome</keyword>
<dbReference type="eggNOG" id="COG0073">
    <property type="taxonomic scope" value="Bacteria"/>
</dbReference>
<dbReference type="NCBIfam" id="TIGR00472">
    <property type="entry name" value="pheT_bact"/>
    <property type="match status" value="1"/>
</dbReference>
<evidence type="ECO:0000259" key="18">
    <source>
        <dbReference type="PROSITE" id="PS51483"/>
    </source>
</evidence>
<feature type="domain" description="FDX-ACB" evidence="17">
    <location>
        <begin position="706"/>
        <end position="798"/>
    </location>
</feature>
<dbReference type="SUPFAM" id="SSF54991">
    <property type="entry name" value="Anticodon-binding domain of PheRS"/>
    <property type="match status" value="1"/>
</dbReference>
<dbReference type="GO" id="GO:0004826">
    <property type="term" value="F:phenylalanine-tRNA ligase activity"/>
    <property type="evidence" value="ECO:0007669"/>
    <property type="project" value="UniProtKB-UniRule"/>
</dbReference>
<sequence>MKCSLSWLKEWIQHKNIKLNTIINKIQKIGLEIDKISPILTQFSGIKIGEVISCKIHPNNKSFNLYSINIGNTHTVKIVSQFKKNLLHKKVAIALNGAKIKKDTIVKNKIIFGKQSEGIICSYEDLKIFGIQKKSQNIVVFPQTAPVGKDVKKYFLLNDTILDISITPNRFDCLNLLGLSRAIKSQANNMLLKKKYFKPILPTNNIKIKTNIFAPEACPKYLSRTITDINLNVNTPVWISERLKRSGYIPKNVLIDIIYYVFIETGQPIKIFDMHKSSCNTTIRYTNQNEHINVSQEKKIFLDKNTLVISNENKILEIAGLIISNDVKININTTDILISAAFYNGKFIYDLSKKYNIQSEFTEKYIKNMVDPNIQFQAIERTTELIIKCCHGSPGKINYVTFENFLPQNKKINLRKNRIKKVLGFFIKKYKVEEILYSLKYQLKHKKNQWSVIPPSWRVFNVSNEIDVINDIACFYEFEKIPLQPDISGFNVQKKIFKNVTLYPLKQFLVSRGYQEVITYTFVDPKIQKILYPKRSAIPIINPISHDMSVLRLSLWTNFIKTILYNQSRQVHEIRIFESGFCFIPNKKYTFGIHQKFVISGAISENSVMHWKLKEKLDFYDVKGDIEALIGIYNNLEFLKFISFKNSILHPGKSAKIFIKDKCVGLIGEINPFLKKFFKLKNKIFLFELSWKLISNNYVPKIQNVSDFPYNQRDISIIVSHNIPAMEIIRACKNKVKNKLINIGIFDLYQGNKIKYGFKSISIRLTLQDQYTMTNKEINMIIEKCIQILKNKFNAEIRHISEV</sequence>
<dbReference type="InterPro" id="IPR005146">
    <property type="entry name" value="B3/B4_tRNA-bd"/>
</dbReference>
<keyword evidence="5 14" id="KW-0436">Ligase</keyword>
<dbReference type="Gene3D" id="3.30.70.380">
    <property type="entry name" value="Ferrodoxin-fold anticodon-binding domain"/>
    <property type="match status" value="1"/>
</dbReference>
<dbReference type="HOGENOM" id="CLU_016891_0_0_6"/>
<dbReference type="InterPro" id="IPR005121">
    <property type="entry name" value="Fdx_antiC-bd"/>
</dbReference>
<dbReference type="Gene3D" id="3.50.40.10">
    <property type="entry name" value="Phenylalanyl-trna Synthetase, Chain B, domain 3"/>
    <property type="match status" value="1"/>
</dbReference>
<dbReference type="AlphaFoldDB" id="H6Q5P6"/>
<dbReference type="EMBL" id="CP003315">
    <property type="protein sequence ID" value="AFA40950.1"/>
    <property type="molecule type" value="Genomic_DNA"/>
</dbReference>
<feature type="binding site" evidence="14">
    <location>
        <position position="467"/>
    </location>
    <ligand>
        <name>Mg(2+)</name>
        <dbReference type="ChEBI" id="CHEBI:18420"/>
        <note>shared with alpha subunit</note>
    </ligand>
</feature>
<evidence type="ECO:0000256" key="3">
    <source>
        <dbReference type="ARBA" id="ARBA00011209"/>
    </source>
</evidence>
<evidence type="ECO:0000256" key="6">
    <source>
        <dbReference type="ARBA" id="ARBA00022723"/>
    </source>
</evidence>
<evidence type="ECO:0000256" key="14">
    <source>
        <dbReference type="HAMAP-Rule" id="MF_00283"/>
    </source>
</evidence>
<dbReference type="EC" id="6.1.1.20" evidence="14"/>
<evidence type="ECO:0000259" key="17">
    <source>
        <dbReference type="PROSITE" id="PS51447"/>
    </source>
</evidence>
<feature type="domain" description="B5" evidence="18">
    <location>
        <begin position="407"/>
        <end position="483"/>
    </location>
</feature>
<dbReference type="STRING" id="1142511.WIGMOR_0090"/>
<dbReference type="PROSITE" id="PS51483">
    <property type="entry name" value="B5"/>
    <property type="match status" value="1"/>
</dbReference>
<evidence type="ECO:0000256" key="11">
    <source>
        <dbReference type="ARBA" id="ARBA00022917"/>
    </source>
</evidence>
<name>H6Q5P6_WIGGL</name>
<dbReference type="PROSITE" id="PS50886">
    <property type="entry name" value="TRBD"/>
    <property type="match status" value="1"/>
</dbReference>
<dbReference type="SMART" id="SM00873">
    <property type="entry name" value="B3_4"/>
    <property type="match status" value="1"/>
</dbReference>
<accession>H6Q5P6</accession>
<dbReference type="GO" id="GO:0006432">
    <property type="term" value="P:phenylalanyl-tRNA aminoacylation"/>
    <property type="evidence" value="ECO:0007669"/>
    <property type="project" value="UniProtKB-UniRule"/>
</dbReference>
<organism evidence="19 20">
    <name type="scientific">Wigglesworthia glossinidia endosymbiont of Glossina morsitans morsitans</name>
    <name type="common">Yale colony</name>
    <dbReference type="NCBI Taxonomy" id="1142511"/>
    <lineage>
        <taxon>Bacteria</taxon>
        <taxon>Pseudomonadati</taxon>
        <taxon>Pseudomonadota</taxon>
        <taxon>Gammaproteobacteria</taxon>
        <taxon>Enterobacterales</taxon>
        <taxon>Erwiniaceae</taxon>
        <taxon>Wigglesworthia</taxon>
    </lineage>
</organism>
<dbReference type="GO" id="GO:0009328">
    <property type="term" value="C:phenylalanine-tRNA ligase complex"/>
    <property type="evidence" value="ECO:0007669"/>
    <property type="project" value="TreeGrafter"/>
</dbReference>
<dbReference type="InterPro" id="IPR020825">
    <property type="entry name" value="Phe-tRNA_synthase-like_B3/B4"/>
</dbReference>
<keyword evidence="12 14" id="KW-0030">Aminoacyl-tRNA synthetase</keyword>
<evidence type="ECO:0000313" key="19">
    <source>
        <dbReference type="EMBL" id="AFA40950.1"/>
    </source>
</evidence>
<dbReference type="InterPro" id="IPR005147">
    <property type="entry name" value="tRNA_synthase_B5-dom"/>
</dbReference>
<dbReference type="PANTHER" id="PTHR10947">
    <property type="entry name" value="PHENYLALANYL-TRNA SYNTHETASE BETA CHAIN AND LEUCINE-RICH REPEAT-CONTAINING PROTEIN 47"/>
    <property type="match status" value="1"/>
</dbReference>
<dbReference type="GO" id="GO:0005524">
    <property type="term" value="F:ATP binding"/>
    <property type="evidence" value="ECO:0007669"/>
    <property type="project" value="UniProtKB-UniRule"/>
</dbReference>
<evidence type="ECO:0000256" key="4">
    <source>
        <dbReference type="ARBA" id="ARBA00022555"/>
    </source>
</evidence>
<keyword evidence="8 14" id="KW-0067">ATP-binding</keyword>
<evidence type="ECO:0000256" key="2">
    <source>
        <dbReference type="ARBA" id="ARBA00008653"/>
    </source>
</evidence>
<dbReference type="Gene3D" id="2.40.50.140">
    <property type="entry name" value="Nucleic acid-binding proteins"/>
    <property type="match status" value="1"/>
</dbReference>
<keyword evidence="10 15" id="KW-0694">RNA-binding</keyword>
<reference evidence="19 20" key="1">
    <citation type="journal article" date="2012" name="MBio">
        <title>Insight into the transmission biology and species-specific functional capabilities of tsetse (Diptera: glossinidae) obligate symbiont wigglesworthia.</title>
        <authorList>
            <person name="Rio R.V."/>
            <person name="Symula R.E."/>
            <person name="Wang J."/>
            <person name="Lohs C."/>
            <person name="Wu Y.N."/>
            <person name="Snyder A.K."/>
            <person name="Bjornson R.D."/>
            <person name="Oshima K."/>
            <person name="Biehl B.S."/>
            <person name="Perna N.T."/>
            <person name="Hattori M."/>
            <person name="Aksoy S."/>
        </authorList>
    </citation>
    <scope>NUCLEOTIDE SEQUENCE [LARGE SCALE GENOMIC DNA]</scope>
    <source>
        <strain evidence="19">WGM</strain>
    </source>
</reference>
<dbReference type="InterPro" id="IPR045060">
    <property type="entry name" value="Phe-tRNA-ligase_IIc_bsu"/>
</dbReference>
<keyword evidence="14" id="KW-0963">Cytoplasm</keyword>
<proteinExistence type="inferred from homology"/>
<dbReference type="OrthoDB" id="9805455at2"/>
<evidence type="ECO:0000256" key="1">
    <source>
        <dbReference type="ARBA" id="ARBA00004496"/>
    </source>
</evidence>
<comment type="catalytic activity">
    <reaction evidence="13 14">
        <text>tRNA(Phe) + L-phenylalanine + ATP = L-phenylalanyl-tRNA(Phe) + AMP + diphosphate + H(+)</text>
        <dbReference type="Rhea" id="RHEA:19413"/>
        <dbReference type="Rhea" id="RHEA-COMP:9668"/>
        <dbReference type="Rhea" id="RHEA-COMP:9699"/>
        <dbReference type="ChEBI" id="CHEBI:15378"/>
        <dbReference type="ChEBI" id="CHEBI:30616"/>
        <dbReference type="ChEBI" id="CHEBI:33019"/>
        <dbReference type="ChEBI" id="CHEBI:58095"/>
        <dbReference type="ChEBI" id="CHEBI:78442"/>
        <dbReference type="ChEBI" id="CHEBI:78531"/>
        <dbReference type="ChEBI" id="CHEBI:456215"/>
        <dbReference type="EC" id="6.1.1.20"/>
    </reaction>
</comment>
<dbReference type="Gene3D" id="3.30.56.10">
    <property type="match status" value="2"/>
</dbReference>
<dbReference type="InterPro" id="IPR002547">
    <property type="entry name" value="tRNA-bd_dom"/>
</dbReference>
<dbReference type="Pfam" id="PF17759">
    <property type="entry name" value="tRNA_synthFbeta"/>
    <property type="match status" value="1"/>
</dbReference>
<keyword evidence="4 15" id="KW-0820">tRNA-binding</keyword>
<keyword evidence="6 14" id="KW-0479">Metal-binding</keyword>
<dbReference type="InterPro" id="IPR045864">
    <property type="entry name" value="aa-tRNA-synth_II/BPL/LPL"/>
</dbReference>
<evidence type="ECO:0000256" key="5">
    <source>
        <dbReference type="ARBA" id="ARBA00022598"/>
    </source>
</evidence>
<comment type="similarity">
    <text evidence="2 14">Belongs to the phenylalanyl-tRNA synthetase beta subunit family. Type 1 subfamily.</text>
</comment>
<dbReference type="SUPFAM" id="SSF55681">
    <property type="entry name" value="Class II aaRS and biotin synthetases"/>
    <property type="match status" value="1"/>
</dbReference>
<dbReference type="InterPro" id="IPR012340">
    <property type="entry name" value="NA-bd_OB-fold"/>
</dbReference>
<dbReference type="Proteomes" id="UP000009061">
    <property type="component" value="Chromosome"/>
</dbReference>